<sequence>MPKPHLVDLQILRDTAGFIGVVEGQELLPFDVKRFYFIGDVLPGAVRGSHAHKTLDQLIIAVSGSVTIELDDGREVEEFTLAGPSSGLVVPPGYWRTLRDFAAHTVVGVLASATYDETDYIRDYDDFLEWAHGR</sequence>
<evidence type="ECO:0000259" key="1">
    <source>
        <dbReference type="Pfam" id="PF05523"/>
    </source>
</evidence>
<evidence type="ECO:0000313" key="2">
    <source>
        <dbReference type="EMBL" id="MDL9980297.1"/>
    </source>
</evidence>
<dbReference type="InterPro" id="IPR014710">
    <property type="entry name" value="RmlC-like_jellyroll"/>
</dbReference>
<protein>
    <submittedName>
        <fullName evidence="2">FdtA/QdtA family cupin domain-containing protein</fullName>
    </submittedName>
</protein>
<comment type="caution">
    <text evidence="2">The sequence shown here is derived from an EMBL/GenBank/DDBJ whole genome shotgun (WGS) entry which is preliminary data.</text>
</comment>
<evidence type="ECO:0000313" key="3">
    <source>
        <dbReference type="Proteomes" id="UP001235064"/>
    </source>
</evidence>
<dbReference type="RefSeq" id="WP_286289253.1">
    <property type="nucleotide sequence ID" value="NZ_JASXSZ010000004.1"/>
</dbReference>
<dbReference type="InterPro" id="IPR008894">
    <property type="entry name" value="QdtA_cupin_dom"/>
</dbReference>
<dbReference type="InterPro" id="IPR011051">
    <property type="entry name" value="RmlC_Cupin_sf"/>
</dbReference>
<dbReference type="Gene3D" id="2.60.120.10">
    <property type="entry name" value="Jelly Rolls"/>
    <property type="match status" value="1"/>
</dbReference>
<dbReference type="SUPFAM" id="SSF51182">
    <property type="entry name" value="RmlC-like cupins"/>
    <property type="match status" value="1"/>
</dbReference>
<proteinExistence type="predicted"/>
<dbReference type="Pfam" id="PF05523">
    <property type="entry name" value="FdtA"/>
    <property type="match status" value="1"/>
</dbReference>
<feature type="domain" description="Sugar 3,4-ketoisomerase QdtA cupin" evidence="1">
    <location>
        <begin position="5"/>
        <end position="130"/>
    </location>
</feature>
<accession>A0ABT7N0T4</accession>
<gene>
    <name evidence="2" type="ORF">QSV35_13220</name>
</gene>
<dbReference type="EMBL" id="JASXSZ010000004">
    <property type="protein sequence ID" value="MDL9980297.1"/>
    <property type="molecule type" value="Genomic_DNA"/>
</dbReference>
<dbReference type="CDD" id="cd20292">
    <property type="entry name" value="cupin_QdtA-like"/>
    <property type="match status" value="1"/>
</dbReference>
<name>A0ABT7N0T4_9MICO</name>
<keyword evidence="3" id="KW-1185">Reference proteome</keyword>
<organism evidence="2 3">
    <name type="scientific">Microbacterium candidum</name>
    <dbReference type="NCBI Taxonomy" id="3041922"/>
    <lineage>
        <taxon>Bacteria</taxon>
        <taxon>Bacillati</taxon>
        <taxon>Actinomycetota</taxon>
        <taxon>Actinomycetes</taxon>
        <taxon>Micrococcales</taxon>
        <taxon>Microbacteriaceae</taxon>
        <taxon>Microbacterium</taxon>
    </lineage>
</organism>
<dbReference type="Proteomes" id="UP001235064">
    <property type="component" value="Unassembled WGS sequence"/>
</dbReference>
<reference evidence="2 3" key="1">
    <citation type="submission" date="2023-06" db="EMBL/GenBank/DDBJ databases">
        <title>Microbacterium sp. nov., isolated from a waste landfill.</title>
        <authorList>
            <person name="Wen W."/>
        </authorList>
    </citation>
    <scope>NUCLEOTIDE SEQUENCE [LARGE SCALE GENOMIC DNA]</scope>
    <source>
        <strain evidence="2 3">ASV49</strain>
    </source>
</reference>